<proteinExistence type="predicted"/>
<organism evidence="1">
    <name type="scientific">marine metagenome</name>
    <dbReference type="NCBI Taxonomy" id="408172"/>
    <lineage>
        <taxon>unclassified sequences</taxon>
        <taxon>metagenomes</taxon>
        <taxon>ecological metagenomes</taxon>
    </lineage>
</organism>
<dbReference type="EMBL" id="UINC01002520">
    <property type="protein sequence ID" value="SUZ97558.1"/>
    <property type="molecule type" value="Genomic_DNA"/>
</dbReference>
<evidence type="ECO:0000313" key="1">
    <source>
        <dbReference type="EMBL" id="SUZ97558.1"/>
    </source>
</evidence>
<reference evidence="1" key="1">
    <citation type="submission" date="2018-05" db="EMBL/GenBank/DDBJ databases">
        <authorList>
            <person name="Lanie J.A."/>
            <person name="Ng W.-L."/>
            <person name="Kazmierczak K.M."/>
            <person name="Andrzejewski T.M."/>
            <person name="Davidsen T.M."/>
            <person name="Wayne K.J."/>
            <person name="Tettelin H."/>
            <person name="Glass J.I."/>
            <person name="Rusch D."/>
            <person name="Podicherti R."/>
            <person name="Tsui H.-C.T."/>
            <person name="Winkler M.E."/>
        </authorList>
    </citation>
    <scope>NUCLEOTIDE SEQUENCE</scope>
</reference>
<name>A0A381S2K7_9ZZZZ</name>
<dbReference type="AlphaFoldDB" id="A0A381S2K7"/>
<feature type="non-terminal residue" evidence="1">
    <location>
        <position position="110"/>
    </location>
</feature>
<dbReference type="SUPFAM" id="SSF117916">
    <property type="entry name" value="Fe-S cluster assembly (FSCA) domain-like"/>
    <property type="match status" value="1"/>
</dbReference>
<protein>
    <submittedName>
        <fullName evidence="1">Uncharacterized protein</fullName>
    </submittedName>
</protein>
<accession>A0A381S2K7</accession>
<gene>
    <name evidence="1" type="ORF">METZ01_LOCUS50412</name>
</gene>
<dbReference type="InterPro" id="IPR034904">
    <property type="entry name" value="FSCA_dom_sf"/>
</dbReference>
<dbReference type="Gene3D" id="3.30.300.130">
    <property type="entry name" value="Fe-S cluster assembly (FSCA)"/>
    <property type="match status" value="1"/>
</dbReference>
<sequence length="110" mass="12354">MLDRDEKIALQRDCEVISVPYGEKKILKEGTDVQIMQAMGGSHTVYTNEGMFRISGLNSDAIGKEIQEPPSVPSNISDEEFESKIWEQMKTVYDPEIPINVVDLGLIYSC</sequence>